<sequence>MSKFQEANEVKYKVALKLLNIMLRNGLISTAEYEKIDELNRQTFSPELTKVYA</sequence>
<proteinExistence type="predicted"/>
<dbReference type="Pfam" id="PF20612">
    <property type="entry name" value="SHOCT_2"/>
    <property type="match status" value="1"/>
</dbReference>
<reference evidence="2" key="1">
    <citation type="submission" date="2019-08" db="EMBL/GenBank/DDBJ databases">
        <authorList>
            <person name="Kucharzyk K."/>
            <person name="Murdoch R.W."/>
            <person name="Higgins S."/>
            <person name="Loffler F."/>
        </authorList>
    </citation>
    <scope>NUCLEOTIDE SEQUENCE</scope>
</reference>
<dbReference type="AlphaFoldDB" id="A0A645HKI2"/>
<name>A0A645HKI2_9ZZZZ</name>
<organism evidence="2">
    <name type="scientific">bioreactor metagenome</name>
    <dbReference type="NCBI Taxonomy" id="1076179"/>
    <lineage>
        <taxon>unclassified sequences</taxon>
        <taxon>metagenomes</taxon>
        <taxon>ecological metagenomes</taxon>
    </lineage>
</organism>
<dbReference type="EMBL" id="VSSQ01095367">
    <property type="protein sequence ID" value="MPN39511.1"/>
    <property type="molecule type" value="Genomic_DNA"/>
</dbReference>
<feature type="domain" description="SHOCT-like" evidence="1">
    <location>
        <begin position="1"/>
        <end position="53"/>
    </location>
</feature>
<accession>A0A645HKI2</accession>
<dbReference type="InterPro" id="IPR046749">
    <property type="entry name" value="SHOCT_2"/>
</dbReference>
<comment type="caution">
    <text evidence="2">The sequence shown here is derived from an EMBL/GenBank/DDBJ whole genome shotgun (WGS) entry which is preliminary data.</text>
</comment>
<evidence type="ECO:0000259" key="1">
    <source>
        <dbReference type="Pfam" id="PF20612"/>
    </source>
</evidence>
<protein>
    <recommendedName>
        <fullName evidence="1">SHOCT-like domain-containing protein</fullName>
    </recommendedName>
</protein>
<evidence type="ECO:0000313" key="2">
    <source>
        <dbReference type="EMBL" id="MPN39511.1"/>
    </source>
</evidence>
<gene>
    <name evidence="2" type="ORF">SDC9_187039</name>
</gene>